<comment type="caution">
    <text evidence="1">The sequence shown here is derived from an EMBL/GenBank/DDBJ whole genome shotgun (WGS) entry which is preliminary data.</text>
</comment>
<accession>A0AC60Q7V8</accession>
<keyword evidence="2" id="KW-1185">Reference proteome</keyword>
<reference evidence="1 2" key="1">
    <citation type="journal article" date="2020" name="Cell">
        <title>Large-Scale Comparative Analyses of Tick Genomes Elucidate Their Genetic Diversity and Vector Capacities.</title>
        <authorList>
            <consortium name="Tick Genome and Microbiome Consortium (TIGMIC)"/>
            <person name="Jia N."/>
            <person name="Wang J."/>
            <person name="Shi W."/>
            <person name="Du L."/>
            <person name="Sun Y."/>
            <person name="Zhan W."/>
            <person name="Jiang J.F."/>
            <person name="Wang Q."/>
            <person name="Zhang B."/>
            <person name="Ji P."/>
            <person name="Bell-Sakyi L."/>
            <person name="Cui X.M."/>
            <person name="Yuan T.T."/>
            <person name="Jiang B.G."/>
            <person name="Yang W.F."/>
            <person name="Lam T.T."/>
            <person name="Chang Q.C."/>
            <person name="Ding S.J."/>
            <person name="Wang X.J."/>
            <person name="Zhu J.G."/>
            <person name="Ruan X.D."/>
            <person name="Zhao L."/>
            <person name="Wei J.T."/>
            <person name="Ye R.Z."/>
            <person name="Que T.C."/>
            <person name="Du C.H."/>
            <person name="Zhou Y.H."/>
            <person name="Cheng J.X."/>
            <person name="Dai P.F."/>
            <person name="Guo W.B."/>
            <person name="Han X.H."/>
            <person name="Huang E.J."/>
            <person name="Li L.F."/>
            <person name="Wei W."/>
            <person name="Gao Y.C."/>
            <person name="Liu J.Z."/>
            <person name="Shao H.Z."/>
            <person name="Wang X."/>
            <person name="Wang C.C."/>
            <person name="Yang T.C."/>
            <person name="Huo Q.B."/>
            <person name="Li W."/>
            <person name="Chen H.Y."/>
            <person name="Chen S.E."/>
            <person name="Zhou L.G."/>
            <person name="Ni X.B."/>
            <person name="Tian J.H."/>
            <person name="Sheng Y."/>
            <person name="Liu T."/>
            <person name="Pan Y.S."/>
            <person name="Xia L.Y."/>
            <person name="Li J."/>
            <person name="Zhao F."/>
            <person name="Cao W.C."/>
        </authorList>
    </citation>
    <scope>NUCLEOTIDE SEQUENCE [LARGE SCALE GENOMIC DNA]</scope>
    <source>
        <strain evidence="1">Iper-2018</strain>
    </source>
</reference>
<protein>
    <submittedName>
        <fullName evidence="1">Uncharacterized protein</fullName>
    </submittedName>
</protein>
<gene>
    <name evidence="1" type="ORF">HPB47_023141</name>
</gene>
<dbReference type="Proteomes" id="UP000805193">
    <property type="component" value="Unassembled WGS sequence"/>
</dbReference>
<organism evidence="1 2">
    <name type="scientific">Ixodes persulcatus</name>
    <name type="common">Taiga tick</name>
    <dbReference type="NCBI Taxonomy" id="34615"/>
    <lineage>
        <taxon>Eukaryota</taxon>
        <taxon>Metazoa</taxon>
        <taxon>Ecdysozoa</taxon>
        <taxon>Arthropoda</taxon>
        <taxon>Chelicerata</taxon>
        <taxon>Arachnida</taxon>
        <taxon>Acari</taxon>
        <taxon>Parasitiformes</taxon>
        <taxon>Ixodida</taxon>
        <taxon>Ixodoidea</taxon>
        <taxon>Ixodidae</taxon>
        <taxon>Ixodinae</taxon>
        <taxon>Ixodes</taxon>
    </lineage>
</organism>
<sequence length="507" mass="54960">VVLGGGQEAMDVTTSSTKAGKFDARFFHLIFEEEFGKVKDHFGPINSVAFHPDGKSYSSGGEDGYRTRIGMAVNSLRKSSNDEEVITLAKLLIKSWKKLLSGTPGSKGGDSNGGSSKESETTVSTPKATAQTSAASKQTTYSAKQAPHNAKQTSFPADTTNSVRLKCRELISSALKCDAGSPTSRTPRIRNLRLNVLHGAIDPDRIARMTADEMASDEMKQMRQKFTKEAINDHQMAVTGGTKTDLLKCGKCRKSNCTYNQVQTRSADEPMTTFCYCNECGHRWKRSDASVKVSGPSPFRLGLRLLGAFFLFFSPSVRFHSERLSAFGHGIRRACYVNAVDATGKSLRATAVNSRSVRNQCDRVPYDDVDDDDGNECGGASRGGSASECSGGGVRRRRPSVLSAADLAVLGTGAWYGSFGSHAPPGSMDLGPSLTEWVREQPLSILQLDPADRAVLRIAGGRLSQSSETLADDRHFLLLRLLASRIAETRPINNVTPIDKLREFSQL</sequence>
<proteinExistence type="predicted"/>
<name>A0AC60Q7V8_IXOPE</name>
<dbReference type="EMBL" id="JABSTQ010009367">
    <property type="protein sequence ID" value="KAG0429952.1"/>
    <property type="molecule type" value="Genomic_DNA"/>
</dbReference>
<evidence type="ECO:0000313" key="2">
    <source>
        <dbReference type="Proteomes" id="UP000805193"/>
    </source>
</evidence>
<evidence type="ECO:0000313" key="1">
    <source>
        <dbReference type="EMBL" id="KAG0429952.1"/>
    </source>
</evidence>
<feature type="non-terminal residue" evidence="1">
    <location>
        <position position="1"/>
    </location>
</feature>